<feature type="transmembrane region" description="Helical" evidence="2">
    <location>
        <begin position="383"/>
        <end position="404"/>
    </location>
</feature>
<dbReference type="Gene3D" id="1.20.1250.20">
    <property type="entry name" value="MFS general substrate transporter like domains"/>
    <property type="match status" value="1"/>
</dbReference>
<protein>
    <submittedName>
        <fullName evidence="4">Major facilitator superfamily domain-containing protein 12 isoform X1</fullName>
    </submittedName>
</protein>
<evidence type="ECO:0000313" key="4">
    <source>
        <dbReference type="RefSeq" id="XP_046595434.1"/>
    </source>
</evidence>
<dbReference type="Pfam" id="PF13347">
    <property type="entry name" value="MFS_2"/>
    <property type="match status" value="1"/>
</dbReference>
<feature type="transmembrane region" description="Helical" evidence="2">
    <location>
        <begin position="57"/>
        <end position="77"/>
    </location>
</feature>
<comment type="similarity">
    <text evidence="1">Belongs to the major facilitator superfamily.</text>
</comment>
<organism evidence="3 4">
    <name type="scientific">Neodiprion lecontei</name>
    <name type="common">Redheaded pine sawfly</name>
    <dbReference type="NCBI Taxonomy" id="441921"/>
    <lineage>
        <taxon>Eukaryota</taxon>
        <taxon>Metazoa</taxon>
        <taxon>Ecdysozoa</taxon>
        <taxon>Arthropoda</taxon>
        <taxon>Hexapoda</taxon>
        <taxon>Insecta</taxon>
        <taxon>Pterygota</taxon>
        <taxon>Neoptera</taxon>
        <taxon>Endopterygota</taxon>
        <taxon>Hymenoptera</taxon>
        <taxon>Tenthredinoidea</taxon>
        <taxon>Diprionidae</taxon>
        <taxon>Diprioninae</taxon>
        <taxon>Neodiprion</taxon>
    </lineage>
</organism>
<accession>A0ABM3G5A4</accession>
<name>A0ABM3G5A4_NEOLC</name>
<proteinExistence type="inferred from homology"/>
<dbReference type="InterPro" id="IPR036259">
    <property type="entry name" value="MFS_trans_sf"/>
</dbReference>
<keyword evidence="2" id="KW-1133">Transmembrane helix</keyword>
<feature type="transmembrane region" description="Helical" evidence="2">
    <location>
        <begin position="324"/>
        <end position="342"/>
    </location>
</feature>
<sequence>MDISGERIPLVEGKMSRTVRVSYALGHVFNDLAAAMWFSYTLLYLQRIVLFEPVTAGAMLLLGQIVDALMTPVFGILVDRYGSKKAWHVLGSVLVSLSFPVIFGTFLDVRNPSATFVYVASISVFQTGWAAVQISHLSMIPALARSQLARTDLTAIRYSAQVGAAVTVFVVTWIILPTQGDSVVQVTINDAYKFRNIVIICTVIGVTASVCFHVFLKARHLEDGCIPQSLQSDKNGDRSPLRNASLASRRYWSGTTLLLRVALLYVASRLFITLAMVYLPLYIEESAVGGKEALATVPLASYLASFVAALCLKHMNRSCGTKACYLIGALIGILASLIIEFAGSSTGVVYLVAVLIGSGSSITMVTSLSVTAELIGPRTERSALVYSVVTFLDKVVTGLVVILIEKLYCQEYFKLWSVEIHIAFLLDTSHMITMFCDEILLGRLQIMVCEMLGQGFVPQLLPGHLVSRLCSLDAPGTSRVSVCREMSDLTAKLPSNYAQPLRVSPLRYYRIQHQLPGQVLRVKSLPGNQLLDDNYNCTPNLLLEN</sequence>
<evidence type="ECO:0000256" key="2">
    <source>
        <dbReference type="SAM" id="Phobius"/>
    </source>
</evidence>
<gene>
    <name evidence="4" type="primary">LOC107224195</name>
</gene>
<dbReference type="SUPFAM" id="SSF103473">
    <property type="entry name" value="MFS general substrate transporter"/>
    <property type="match status" value="1"/>
</dbReference>
<feature type="transmembrane region" description="Helical" evidence="2">
    <location>
        <begin position="196"/>
        <end position="216"/>
    </location>
</feature>
<feature type="transmembrane region" description="Helical" evidence="2">
    <location>
        <begin position="89"/>
        <end position="107"/>
    </location>
</feature>
<dbReference type="PANTHER" id="PTHR11328">
    <property type="entry name" value="MAJOR FACILITATOR SUPERFAMILY DOMAIN-CONTAINING PROTEIN"/>
    <property type="match status" value="1"/>
</dbReference>
<dbReference type="InterPro" id="IPR039672">
    <property type="entry name" value="MFS_2"/>
</dbReference>
<evidence type="ECO:0000256" key="1">
    <source>
        <dbReference type="ARBA" id="ARBA00008335"/>
    </source>
</evidence>
<dbReference type="PANTHER" id="PTHR11328:SF49">
    <property type="entry name" value="MAJOR FACILITATOR SUPERFAMILY DOMAIN-CONTAINING PROTEIN 12-LIKE PROTEIN"/>
    <property type="match status" value="1"/>
</dbReference>
<dbReference type="RefSeq" id="XP_046595434.1">
    <property type="nucleotide sequence ID" value="XM_046739478.1"/>
</dbReference>
<feature type="transmembrane region" description="Helical" evidence="2">
    <location>
        <begin position="21"/>
        <end position="45"/>
    </location>
</feature>
<keyword evidence="2" id="KW-0812">Transmembrane</keyword>
<keyword evidence="3" id="KW-1185">Reference proteome</keyword>
<feature type="transmembrane region" description="Helical" evidence="2">
    <location>
        <begin position="257"/>
        <end position="281"/>
    </location>
</feature>
<feature type="transmembrane region" description="Helical" evidence="2">
    <location>
        <begin position="155"/>
        <end position="176"/>
    </location>
</feature>
<feature type="transmembrane region" description="Helical" evidence="2">
    <location>
        <begin position="293"/>
        <end position="312"/>
    </location>
</feature>
<feature type="transmembrane region" description="Helical" evidence="2">
    <location>
        <begin position="113"/>
        <end position="134"/>
    </location>
</feature>
<keyword evidence="2" id="KW-0472">Membrane</keyword>
<dbReference type="GeneID" id="107224195"/>
<evidence type="ECO:0000313" key="3">
    <source>
        <dbReference type="Proteomes" id="UP000829291"/>
    </source>
</evidence>
<dbReference type="Proteomes" id="UP000829291">
    <property type="component" value="Chromosome 5"/>
</dbReference>
<feature type="transmembrane region" description="Helical" evidence="2">
    <location>
        <begin position="348"/>
        <end position="371"/>
    </location>
</feature>
<reference evidence="4" key="1">
    <citation type="submission" date="2025-08" db="UniProtKB">
        <authorList>
            <consortium name="RefSeq"/>
        </authorList>
    </citation>
    <scope>IDENTIFICATION</scope>
    <source>
        <tissue evidence="4">Thorax and Abdomen</tissue>
    </source>
</reference>